<feature type="repeat" description="LDL-receptor class B" evidence="14">
    <location>
        <begin position="352"/>
        <end position="395"/>
    </location>
</feature>
<keyword evidence="16" id="KW-0449">Lipoprotein</keyword>
<keyword evidence="7" id="KW-0106">Calcium</keyword>
<dbReference type="InterPro" id="IPR000742">
    <property type="entry name" value="EGF"/>
</dbReference>
<dbReference type="EMBL" id="KB520916">
    <property type="protein sequence ID" value="EMP37953.1"/>
    <property type="molecule type" value="Genomic_DNA"/>
</dbReference>
<evidence type="ECO:0000259" key="15">
    <source>
        <dbReference type="SMART" id="SM00181"/>
    </source>
</evidence>
<dbReference type="InterPro" id="IPR011042">
    <property type="entry name" value="6-blade_b-propeller_TolB-like"/>
</dbReference>
<comment type="subcellular location">
    <subcellularLocation>
        <location evidence="1">Membrane</location>
        <topology evidence="1">Single-pass membrane protein</topology>
    </subcellularLocation>
</comment>
<dbReference type="FunFam" id="4.10.400.10:FF:000004">
    <property type="entry name" value="Low-density lipoprotein receptor-related protein 1"/>
    <property type="match status" value="1"/>
</dbReference>
<gene>
    <name evidence="16" type="ORF">UY3_04845</name>
</gene>
<evidence type="ECO:0000256" key="6">
    <source>
        <dbReference type="ARBA" id="ARBA00022737"/>
    </source>
</evidence>
<dbReference type="PANTHER" id="PTHR22722:SF5">
    <property type="entry name" value="LOW-DENSITY LIPOPROTEIN RECEPTOR-RELATED PROTEIN 1B"/>
    <property type="match status" value="1"/>
</dbReference>
<comment type="similarity">
    <text evidence="2">Belongs to the LDLR family.</text>
</comment>
<dbReference type="FunFam" id="2.120.10.30:FF:000009">
    <property type="entry name" value="Putative low-density lipoprotein receptor-related protein 1B"/>
    <property type="match status" value="1"/>
</dbReference>
<feature type="repeat" description="LDL-receptor class B" evidence="14">
    <location>
        <begin position="256"/>
        <end position="301"/>
    </location>
</feature>
<feature type="repeat" description="LDL-receptor class B" evidence="14">
    <location>
        <begin position="959"/>
        <end position="1005"/>
    </location>
</feature>
<organism evidence="16 17">
    <name type="scientific">Chelonia mydas</name>
    <name type="common">Green sea-turtle</name>
    <name type="synonym">Chelonia agassizi</name>
    <dbReference type="NCBI Taxonomy" id="8469"/>
    <lineage>
        <taxon>Eukaryota</taxon>
        <taxon>Metazoa</taxon>
        <taxon>Chordata</taxon>
        <taxon>Craniata</taxon>
        <taxon>Vertebrata</taxon>
        <taxon>Euteleostomi</taxon>
        <taxon>Archelosauria</taxon>
        <taxon>Testudinata</taxon>
        <taxon>Testudines</taxon>
        <taxon>Cryptodira</taxon>
        <taxon>Durocryptodira</taxon>
        <taxon>Americhelydia</taxon>
        <taxon>Chelonioidea</taxon>
        <taxon>Cheloniidae</taxon>
        <taxon>Chelonia</taxon>
    </lineage>
</organism>
<feature type="disulfide bond" evidence="13">
    <location>
        <begin position="583"/>
        <end position="595"/>
    </location>
</feature>
<feature type="repeat" description="LDL-receptor class B" evidence="14">
    <location>
        <begin position="1049"/>
        <end position="1095"/>
    </location>
</feature>
<evidence type="ECO:0000256" key="1">
    <source>
        <dbReference type="ARBA" id="ARBA00004167"/>
    </source>
</evidence>
<dbReference type="SUPFAM" id="SSF63825">
    <property type="entry name" value="YWTD domain"/>
    <property type="match status" value="5"/>
</dbReference>
<protein>
    <submittedName>
        <fullName evidence="16">Low-density lipoprotein receptor-related protein 1B</fullName>
    </submittedName>
</protein>
<dbReference type="PROSITE" id="PS01209">
    <property type="entry name" value="LDLRA_1"/>
    <property type="match status" value="4"/>
</dbReference>
<accession>M7C0S3</accession>
<feature type="domain" description="EGF-like" evidence="15">
    <location>
        <begin position="876"/>
        <end position="912"/>
    </location>
</feature>
<name>M7C0S3_CHEMY</name>
<dbReference type="STRING" id="8469.M7C0S3"/>
<dbReference type="FunFam" id="2.10.25.10:FF:000129">
    <property type="entry name" value="Low-density lipoprotein receptor-related protein 1"/>
    <property type="match status" value="1"/>
</dbReference>
<keyword evidence="3" id="KW-0245">EGF-like domain</keyword>
<feature type="disulfide bond" evidence="13">
    <location>
        <begin position="449"/>
        <end position="461"/>
    </location>
</feature>
<keyword evidence="9" id="KW-0472">Membrane</keyword>
<dbReference type="SMART" id="SM00192">
    <property type="entry name" value="LDLa"/>
    <property type="match status" value="7"/>
</dbReference>
<feature type="disulfide bond" evidence="13">
    <location>
        <begin position="590"/>
        <end position="608"/>
    </location>
</feature>
<comment type="caution">
    <text evidence="13">Lacks conserved residue(s) required for the propagation of feature annotation.</text>
</comment>
<evidence type="ECO:0000256" key="10">
    <source>
        <dbReference type="ARBA" id="ARBA00023157"/>
    </source>
</evidence>
<dbReference type="SMART" id="SM00181">
    <property type="entry name" value="EGF"/>
    <property type="match status" value="4"/>
</dbReference>
<evidence type="ECO:0000256" key="7">
    <source>
        <dbReference type="ARBA" id="ARBA00022837"/>
    </source>
</evidence>
<evidence type="ECO:0000256" key="4">
    <source>
        <dbReference type="ARBA" id="ARBA00022583"/>
    </source>
</evidence>
<feature type="disulfide bond" evidence="13">
    <location>
        <begin position="775"/>
        <end position="790"/>
    </location>
</feature>
<dbReference type="Gene3D" id="4.10.400.10">
    <property type="entry name" value="Low-density Lipoprotein Receptor"/>
    <property type="match status" value="7"/>
</dbReference>
<proteinExistence type="inferred from homology"/>
<dbReference type="FunFam" id="2.120.10.30:FF:000132">
    <property type="entry name" value="Uncharacterized protein"/>
    <property type="match status" value="2"/>
</dbReference>
<evidence type="ECO:0000256" key="14">
    <source>
        <dbReference type="PROSITE-ProRule" id="PRU00461"/>
    </source>
</evidence>
<evidence type="ECO:0000256" key="9">
    <source>
        <dbReference type="ARBA" id="ARBA00023136"/>
    </source>
</evidence>
<dbReference type="Pfam" id="PF14670">
    <property type="entry name" value="FXa_inhibition"/>
    <property type="match status" value="3"/>
</dbReference>
<keyword evidence="12" id="KW-0325">Glycoprotein</keyword>
<dbReference type="Proteomes" id="UP000031443">
    <property type="component" value="Unassembled WGS sequence"/>
</dbReference>
<reference evidence="17" key="1">
    <citation type="journal article" date="2013" name="Nat. Genet.">
        <title>The draft genomes of soft-shell turtle and green sea turtle yield insights into the development and evolution of the turtle-specific body plan.</title>
        <authorList>
            <person name="Wang Z."/>
            <person name="Pascual-Anaya J."/>
            <person name="Zadissa A."/>
            <person name="Li W."/>
            <person name="Niimura Y."/>
            <person name="Huang Z."/>
            <person name="Li C."/>
            <person name="White S."/>
            <person name="Xiong Z."/>
            <person name="Fang D."/>
            <person name="Wang B."/>
            <person name="Ming Y."/>
            <person name="Chen Y."/>
            <person name="Zheng Y."/>
            <person name="Kuraku S."/>
            <person name="Pignatelli M."/>
            <person name="Herrero J."/>
            <person name="Beal K."/>
            <person name="Nozawa M."/>
            <person name="Li Q."/>
            <person name="Wang J."/>
            <person name="Zhang H."/>
            <person name="Yu L."/>
            <person name="Shigenobu S."/>
            <person name="Wang J."/>
            <person name="Liu J."/>
            <person name="Flicek P."/>
            <person name="Searle S."/>
            <person name="Wang J."/>
            <person name="Kuratani S."/>
            <person name="Yin Y."/>
            <person name="Aken B."/>
            <person name="Zhang G."/>
            <person name="Irie N."/>
        </authorList>
    </citation>
    <scope>NUCLEOTIDE SEQUENCE [LARGE SCALE GENOMIC DNA]</scope>
</reference>
<feature type="disulfide bond" evidence="13">
    <location>
        <begin position="497"/>
        <end position="515"/>
    </location>
</feature>
<dbReference type="SUPFAM" id="SSF57184">
    <property type="entry name" value="Growth factor receptor domain"/>
    <property type="match status" value="1"/>
</dbReference>
<dbReference type="FunFam" id="4.10.400.10:FF:000029">
    <property type="entry name" value="prolow-density lipoprotein receptor-related protein 1"/>
    <property type="match status" value="1"/>
</dbReference>
<evidence type="ECO:0000313" key="17">
    <source>
        <dbReference type="Proteomes" id="UP000031443"/>
    </source>
</evidence>
<dbReference type="GO" id="GO:0016324">
    <property type="term" value="C:apical plasma membrane"/>
    <property type="evidence" value="ECO:0007669"/>
    <property type="project" value="TreeGrafter"/>
</dbReference>
<dbReference type="GO" id="GO:0006898">
    <property type="term" value="P:receptor-mediated endocytosis"/>
    <property type="evidence" value="ECO:0007669"/>
    <property type="project" value="TreeGrafter"/>
</dbReference>
<keyword evidence="4" id="KW-0254">Endocytosis</keyword>
<feature type="repeat" description="LDL-receptor class B" evidence="14">
    <location>
        <begin position="302"/>
        <end position="351"/>
    </location>
</feature>
<keyword evidence="5" id="KW-0812">Transmembrane</keyword>
<feature type="repeat" description="LDL-receptor class B" evidence="14">
    <location>
        <begin position="213"/>
        <end position="255"/>
    </location>
</feature>
<dbReference type="FunFam" id="4.10.400.10:FF:000001">
    <property type="entry name" value="Low-density lipoprotein receptor-related protein 1"/>
    <property type="match status" value="1"/>
</dbReference>
<evidence type="ECO:0000256" key="11">
    <source>
        <dbReference type="ARBA" id="ARBA00023170"/>
    </source>
</evidence>
<dbReference type="Gene3D" id="2.120.10.30">
    <property type="entry name" value="TolB, C-terminal domain"/>
    <property type="match status" value="7"/>
</dbReference>
<evidence type="ECO:0000256" key="13">
    <source>
        <dbReference type="PROSITE-ProRule" id="PRU00124"/>
    </source>
</evidence>
<dbReference type="FunFam" id="2.120.10.30:FF:000012">
    <property type="entry name" value="Low density lipoprotein receptor-related protein 1"/>
    <property type="match status" value="1"/>
</dbReference>
<feature type="disulfide bond" evidence="13">
    <location>
        <begin position="732"/>
        <end position="747"/>
    </location>
</feature>
<keyword evidence="17" id="KW-1185">Reference proteome</keyword>
<dbReference type="PROSITE" id="PS50068">
    <property type="entry name" value="LDLRA_2"/>
    <property type="match status" value="7"/>
</dbReference>
<keyword evidence="11 16" id="KW-0675">Receptor</keyword>
<evidence type="ECO:0000256" key="2">
    <source>
        <dbReference type="ARBA" id="ARBA00009939"/>
    </source>
</evidence>
<feature type="disulfide bond" evidence="13">
    <location>
        <begin position="531"/>
        <end position="543"/>
    </location>
</feature>
<keyword evidence="6" id="KW-0677">Repeat</keyword>
<feature type="repeat" description="LDL-receptor class B" evidence="14">
    <location>
        <begin position="1320"/>
        <end position="1359"/>
    </location>
</feature>
<feature type="repeat" description="LDL-receptor class B" evidence="14">
    <location>
        <begin position="1233"/>
        <end position="1275"/>
    </location>
</feature>
<keyword evidence="8" id="KW-1133">Transmembrane helix</keyword>
<feature type="repeat" description="LDL-receptor class B" evidence="14">
    <location>
        <begin position="1096"/>
        <end position="1140"/>
    </location>
</feature>
<dbReference type="CDD" id="cd00112">
    <property type="entry name" value="LDLa"/>
    <property type="match status" value="7"/>
</dbReference>
<keyword evidence="10 13" id="KW-1015">Disulfide bond</keyword>
<dbReference type="Pfam" id="PF00057">
    <property type="entry name" value="Ldl_recept_a"/>
    <property type="match status" value="6"/>
</dbReference>
<dbReference type="InterPro" id="IPR002172">
    <property type="entry name" value="LDrepeatLR_classA_rpt"/>
</dbReference>
<feature type="domain" description="EGF-like" evidence="15">
    <location>
        <begin position="1722"/>
        <end position="1759"/>
    </location>
</feature>
<evidence type="ECO:0000256" key="8">
    <source>
        <dbReference type="ARBA" id="ARBA00022989"/>
    </source>
</evidence>
<dbReference type="InterPro" id="IPR009030">
    <property type="entry name" value="Growth_fac_rcpt_cys_sf"/>
</dbReference>
<evidence type="ECO:0000256" key="5">
    <source>
        <dbReference type="ARBA" id="ARBA00022692"/>
    </source>
</evidence>
<dbReference type="FunFam" id="4.10.400.10:FF:000010">
    <property type="entry name" value="Low-density lipoprotein receptor-related protein 1"/>
    <property type="match status" value="1"/>
</dbReference>
<dbReference type="InterPro" id="IPR051221">
    <property type="entry name" value="LDLR-related"/>
</dbReference>
<dbReference type="FunFam" id="2.10.25.10:FF:000504">
    <property type="entry name" value="LDL receptor related protein 1B"/>
    <property type="match status" value="1"/>
</dbReference>
<feature type="repeat" description="LDL-receptor class B" evidence="14">
    <location>
        <begin position="1006"/>
        <end position="1048"/>
    </location>
</feature>
<evidence type="ECO:0000256" key="12">
    <source>
        <dbReference type="ARBA" id="ARBA00023180"/>
    </source>
</evidence>
<dbReference type="Pfam" id="PF00058">
    <property type="entry name" value="Ldl_recept_b"/>
    <property type="match status" value="9"/>
</dbReference>
<dbReference type="InterPro" id="IPR000033">
    <property type="entry name" value="LDLR_classB_rpt"/>
</dbReference>
<dbReference type="FunFam" id="4.10.400.10:FF:000081">
    <property type="entry name" value="Low-density lipoprotein receptor-related protein 1B"/>
    <property type="match status" value="1"/>
</dbReference>
<feature type="repeat" description="LDL-receptor class B" evidence="14">
    <location>
        <begin position="1498"/>
        <end position="1540"/>
    </location>
</feature>
<feature type="disulfide bond" evidence="13">
    <location>
        <begin position="456"/>
        <end position="474"/>
    </location>
</feature>
<feature type="repeat" description="LDL-receptor class B" evidence="14">
    <location>
        <begin position="27"/>
        <end position="70"/>
    </location>
</feature>
<dbReference type="InterPro" id="IPR036055">
    <property type="entry name" value="LDL_receptor-like_sf"/>
</dbReference>
<dbReference type="SUPFAM" id="SSF57424">
    <property type="entry name" value="LDL receptor-like module"/>
    <property type="match status" value="7"/>
</dbReference>
<evidence type="ECO:0000256" key="3">
    <source>
        <dbReference type="ARBA" id="ARBA00022536"/>
    </source>
</evidence>
<dbReference type="PRINTS" id="PR00261">
    <property type="entry name" value="LDLRECEPTOR"/>
</dbReference>
<dbReference type="GO" id="GO:0043235">
    <property type="term" value="C:receptor complex"/>
    <property type="evidence" value="ECO:0007669"/>
    <property type="project" value="TreeGrafter"/>
</dbReference>
<feature type="disulfide bond" evidence="13">
    <location>
        <begin position="490"/>
        <end position="502"/>
    </location>
</feature>
<dbReference type="SMART" id="SM00135">
    <property type="entry name" value="LY"/>
    <property type="match status" value="22"/>
</dbReference>
<feature type="repeat" description="LDL-receptor class B" evidence="14">
    <location>
        <begin position="1584"/>
        <end position="1627"/>
    </location>
</feature>
<dbReference type="InterPro" id="IPR023415">
    <property type="entry name" value="LDLR_class-A_CS"/>
</dbReference>
<evidence type="ECO:0000313" key="16">
    <source>
        <dbReference type="EMBL" id="EMP37953.1"/>
    </source>
</evidence>
<dbReference type="PROSITE" id="PS51120">
    <property type="entry name" value="LDLRB"/>
    <property type="match status" value="15"/>
</dbReference>
<feature type="repeat" description="LDL-receptor class B" evidence="14">
    <location>
        <begin position="1541"/>
        <end position="1583"/>
    </location>
</feature>
<dbReference type="GO" id="GO:0042562">
    <property type="term" value="F:hormone binding"/>
    <property type="evidence" value="ECO:0007669"/>
    <property type="project" value="TreeGrafter"/>
</dbReference>
<feature type="domain" description="EGF-like" evidence="15">
    <location>
        <begin position="834"/>
        <end position="872"/>
    </location>
</feature>
<feature type="repeat" description="LDL-receptor class B" evidence="14">
    <location>
        <begin position="1628"/>
        <end position="1671"/>
    </location>
</feature>
<dbReference type="PANTHER" id="PTHR22722">
    <property type="entry name" value="LOW-DENSITY LIPOPROTEIN RECEPTOR-RELATED PROTEIN 2-RELATED"/>
    <property type="match status" value="1"/>
</dbReference>
<dbReference type="Gene3D" id="2.10.25.10">
    <property type="entry name" value="Laminin"/>
    <property type="match status" value="2"/>
</dbReference>
<dbReference type="FunFam" id="4.10.400.10:FF:000005">
    <property type="entry name" value="low-density lipoprotein receptor-related protein 1B"/>
    <property type="match status" value="1"/>
</dbReference>
<sequence>MDGMNRTRIVESKIEQPTALAVDLVNKYVYWIDIYLDYIEVVDYQGRNRHTVIQGRQVRHLYSLTVFENYLYATNSDNFSILRINRYNRTDVQALIILENAREIHVYQKRTQPSVRSHACEVDPYGMPGGCSHICLLSSNYKTRTCRCRTGFVLGSDGRSCKRPKNELFLFYGKGRPGIIRGMDLNSKVADEYMIPIENLVNPRALDFHAETNYIYFADTTSFLIGRQKVDGTERETILKDDLDNVEGIAVDWIGNNLYWTNDGHRKTITVARLEKASQSRKTLLEGDMSHPRGIVVDPVNGWMYWTDWEEDEIDDSVGRIEKAWMDGYSRQIFVTSKMLWPNGLTLDYHTNVLYWCDAYYDHIERIFLNGTDRKVVYNGKELNHPFGLSHHGNYIFWTDYMNGSIFQLDLMMRNVTLLRSERPPLFGLQIYDRYKQQVNPGEVLPQLCKPGEFQCNNKRCIQDRWRCDGDDDCLDASDEHSEICFNHSCPDDQFKCQNNRCIPKRWLCDGANDCGNNEDESNETCAARTCQVDQFSCGNGRCIPKSWLCDREDDCGDETDEMASCDDDCGDGSDELGCVHSCSSNQYRCSSGRCIPSHWACDGDNDCGDFSDETKTNCTKEGLANRSSPWPWFAIPGQCGLWEVAASTLGPCHFLQPPLACSSEPQPVGAAISQTCGWSSPHWHGAANRSQWELRSAKPADGAETPSPGGCNEKEFQCNPDGNCVPVLWRCDGEKDCEDGSDEKGCNGTIRLCDERTKFSCKNTGRCISKAWLCDGDIDCDDQSDEDNCESYMCGPPKYPCANDTSICLQPEKLCNGRRDCPDGSDEGDLCDECSLNNGGCSHQCSVVPGRRIVCSCPTGLYLNPDNKTCEIVDYCTKHLKCSQVCEQHKHSVKCSCYEGWKISNDGESCTSIDPFEAFIIFSIRHEIRKIDLQKRDYSLLVPGLRNTIALDFHFNQSLLYWTDVVEDKIYRGKLSETGGVSAIEVVVQHGLATPEGLTVDWIAGNIYWIDSNLDQIEVAKLDGTLRTTLIAGAMEHPRAIALDPRYGILFWTDWDANFPRIESASMSGAGRKIIYKDMDTGAWPNGLTVDHFEKRIVWTDARSDAIYSALYDGTDMIEIIRGHEYLSHPFAVSLYGSEVYWTDWRTNTLSKANKWTGQNVSVIQKTSAQPFDLQIYHPSRQPQEMKKFLLYARRSEIRGVDIENPYFNFITAFTVPDIDDVTVIDFDSAEERLYWTDVKTQTIKRAFINGTGLETVISRDIQSIRGLAVDWVSRNLYWISSEFDETQINVAHLDGSLKTSIIHGIDKPQCLAVHPVRGKLYWTDGNTINMANMDGSNSKILFQNQKDPVGLSVDYLEDKLYWISSGNGTINRCNQDGSNLEIIESMKEELTKATALTVMGLSVDYLEDKLYWISSGNGTINRCNQDGSNLEIIESMKEELTKATALTVMGIESFLMYSVHEGIRGIPLDPNDKTDALMPITGTSFAVGIDFYGGNDTIYWTDMGFNKISRARRDQTWKEDIISNGLGRVEGIAVDWIAGNIYWTDHGFNLIEVARLNGSFRYVIISQGLDQPRSIAVHPEKGYLFWTEWGQTPCIGKAQLDGSEKVVLVSLGIAWPNGISIDYEENKLYWCDARTDKIERIDLESGGNREIVLSGSNVDMFSVAVFGAYIYWSDRAHANGSIRRGHKNDATDAVTMRTGLGINLKEVKVFNRQREKGTNVCAKNNGGCQQLCLYRGNAQRTCACAHGYLGEDGVTCLRHDGYLLYSGRTILKSIHLSDETNLNSPVRPYENPDYFKNVIALAFDYSLKGTGTNRIFFSDAHFGNIQLIKDNWAGRKVIIEKSLHLILLSHQCKCGITQFKPVVVSSEVGGKMQQFGIYKRASIKKIEGDAGHEGMKGRAAQM</sequence>
<feature type="domain" description="EGF-like" evidence="15">
    <location>
        <begin position="119"/>
        <end position="162"/>
    </location>
</feature>
<feature type="disulfide bond" evidence="13">
    <location>
        <begin position="538"/>
        <end position="556"/>
    </location>
</feature>